<proteinExistence type="predicted"/>
<gene>
    <name evidence="2" type="ORF">OLC1_LOCUS21986</name>
</gene>
<feature type="compositionally biased region" description="Basic and acidic residues" evidence="1">
    <location>
        <begin position="221"/>
        <end position="247"/>
    </location>
</feature>
<dbReference type="AlphaFoldDB" id="A0AAV1E7F0"/>
<dbReference type="PANTHER" id="PTHR31286">
    <property type="entry name" value="GLYCINE-RICH CELL WALL STRUCTURAL PROTEIN 1.8-LIKE"/>
    <property type="match status" value="1"/>
</dbReference>
<organism evidence="2 3">
    <name type="scientific">Oldenlandia corymbosa var. corymbosa</name>
    <dbReference type="NCBI Taxonomy" id="529605"/>
    <lineage>
        <taxon>Eukaryota</taxon>
        <taxon>Viridiplantae</taxon>
        <taxon>Streptophyta</taxon>
        <taxon>Embryophyta</taxon>
        <taxon>Tracheophyta</taxon>
        <taxon>Spermatophyta</taxon>
        <taxon>Magnoliopsida</taxon>
        <taxon>eudicotyledons</taxon>
        <taxon>Gunneridae</taxon>
        <taxon>Pentapetalae</taxon>
        <taxon>asterids</taxon>
        <taxon>lamiids</taxon>
        <taxon>Gentianales</taxon>
        <taxon>Rubiaceae</taxon>
        <taxon>Rubioideae</taxon>
        <taxon>Spermacoceae</taxon>
        <taxon>Hedyotis-Oldenlandia complex</taxon>
        <taxon>Oldenlandia</taxon>
    </lineage>
</organism>
<dbReference type="Proteomes" id="UP001161247">
    <property type="component" value="Chromosome 8"/>
</dbReference>
<name>A0AAV1E7F0_OLDCO</name>
<feature type="compositionally biased region" description="Low complexity" evidence="1">
    <location>
        <begin position="165"/>
        <end position="175"/>
    </location>
</feature>
<dbReference type="InterPro" id="IPR040256">
    <property type="entry name" value="At4g02000-like"/>
</dbReference>
<feature type="compositionally biased region" description="Polar residues" evidence="1">
    <location>
        <begin position="143"/>
        <end position="154"/>
    </location>
</feature>
<keyword evidence="3" id="KW-1185">Reference proteome</keyword>
<evidence type="ECO:0000256" key="1">
    <source>
        <dbReference type="SAM" id="MobiDB-lite"/>
    </source>
</evidence>
<evidence type="ECO:0000313" key="2">
    <source>
        <dbReference type="EMBL" id="CAI9115453.1"/>
    </source>
</evidence>
<accession>A0AAV1E7F0</accession>
<dbReference type="PANTHER" id="PTHR31286:SF165">
    <property type="entry name" value="DUF4283 DOMAIN-CONTAINING PROTEIN"/>
    <property type="match status" value="1"/>
</dbReference>
<sequence>MRVLKWTPQFNTEHESSIVPVWIAFEGLPLHRFNAEYLSKLASIVGTPLKIDVPTLNLSRPSIARVCVEVNLLHQLPQRVLLGIEEYSYYQDITYENLLEYCSECKKVGHGIKDCRRGKPKVQLIPAPKAPMKVPEKMKAQHSVPQTNWKPKTQANDKRDTQVKSSSDASSSGLSMKEKGDKVDAWDDQEQQHKIDPANNICKQLPQVDLSSRFDVLDDLKEDNGEDDGHMGRFNSKDNMDDERAKETVTSVAESDSDLDEIAEEIRIKDDSVLVSNSSMETCELAHLVVSDDEGWQT</sequence>
<dbReference type="EMBL" id="OX459125">
    <property type="protein sequence ID" value="CAI9115453.1"/>
    <property type="molecule type" value="Genomic_DNA"/>
</dbReference>
<reference evidence="2" key="1">
    <citation type="submission" date="2023-03" db="EMBL/GenBank/DDBJ databases">
        <authorList>
            <person name="Julca I."/>
        </authorList>
    </citation>
    <scope>NUCLEOTIDE SEQUENCE</scope>
</reference>
<feature type="region of interest" description="Disordered" evidence="1">
    <location>
        <begin position="126"/>
        <end position="201"/>
    </location>
</feature>
<evidence type="ECO:0000313" key="3">
    <source>
        <dbReference type="Proteomes" id="UP001161247"/>
    </source>
</evidence>
<feature type="region of interest" description="Disordered" evidence="1">
    <location>
        <begin position="221"/>
        <end position="257"/>
    </location>
</feature>
<feature type="compositionally biased region" description="Basic and acidic residues" evidence="1">
    <location>
        <begin position="176"/>
        <end position="196"/>
    </location>
</feature>
<protein>
    <submittedName>
        <fullName evidence="2">OLC1v1016357C1</fullName>
    </submittedName>
</protein>